<dbReference type="PANTHER" id="PTHR10177">
    <property type="entry name" value="CYCLINS"/>
    <property type="match status" value="1"/>
</dbReference>
<name>A0A9K3KYP0_9STRA</name>
<dbReference type="EMBL" id="JAGRRH010000018">
    <property type="protein sequence ID" value="KAG7351525.1"/>
    <property type="molecule type" value="Genomic_DNA"/>
</dbReference>
<comment type="caution">
    <text evidence="3">The sequence shown here is derived from an EMBL/GenBank/DDBJ whole genome shotgun (WGS) entry which is preliminary data.</text>
</comment>
<dbReference type="OrthoDB" id="5590282at2759"/>
<feature type="compositionally biased region" description="Low complexity" evidence="1">
    <location>
        <begin position="356"/>
        <end position="370"/>
    </location>
</feature>
<feature type="compositionally biased region" description="Basic and acidic residues" evidence="1">
    <location>
        <begin position="399"/>
        <end position="413"/>
    </location>
</feature>
<dbReference type="Proteomes" id="UP000693970">
    <property type="component" value="Unassembled WGS sequence"/>
</dbReference>
<gene>
    <name evidence="3" type="ORF">IV203_010885</name>
</gene>
<feature type="compositionally biased region" description="Polar residues" evidence="1">
    <location>
        <begin position="330"/>
        <end position="355"/>
    </location>
</feature>
<feature type="compositionally biased region" description="Basic residues" evidence="1">
    <location>
        <begin position="1"/>
        <end position="17"/>
    </location>
</feature>
<feature type="compositionally biased region" description="Low complexity" evidence="1">
    <location>
        <begin position="20"/>
        <end position="39"/>
    </location>
</feature>
<sequence length="531" mass="60621">MNHNNKQHNLNHCHRGQGRQMMEPSEQQQPQDASASSSATGALPLSQDMVIDRLRAMLYQESKGYEYETYFPDPSLHHHHQQQQQQWNPLNQEWREKICQWTYNVVDTYDLPREIVALSLNYFDRFLATRGNQCNGTLALLVSLTTLHIAMKVHSSTGTFKLQKLAELSRGQFGPRHIEQMEWQIMSALKFKLHPPTLFAFVSYYMMLFPQQQQQQQQQDFYHHHPYEADVIPRHAVRKELFEVAIYMAELSVCDSFFVPYPTSLVALAALANVMEDMPPSKLPPSCKQGFWDLVSVNVGLEQHPHYGRSHGRTKLLQEARDQLRRMFQPTTTAAASSGQPLASPQNGHANGHGNSSIHSTTSLTSSPTSAAEMMAMEDWNDPVQYPNHHHTASSAMDCGRDDHRMMSVHHPDTEDEEDEGASFRYSPSPPMSNSSEPLTHHHGFKYHHHHQQQQQQAAIHHAHQYHHQNQGRSTSAVSSSKHHHHHHQQHHQQKYRRTTNSSSPTSFLARSTSPASRARMACSPIVAGVQ</sequence>
<feature type="compositionally biased region" description="Polar residues" evidence="1">
    <location>
        <begin position="499"/>
        <end position="516"/>
    </location>
</feature>
<protein>
    <submittedName>
        <fullName evidence="3">Cyclin-like protein</fullName>
    </submittedName>
</protein>
<proteinExistence type="predicted"/>
<dbReference type="InterPro" id="IPR039361">
    <property type="entry name" value="Cyclin"/>
</dbReference>
<feature type="region of interest" description="Disordered" evidence="1">
    <location>
        <begin position="330"/>
        <end position="370"/>
    </location>
</feature>
<keyword evidence="4" id="KW-1185">Reference proteome</keyword>
<dbReference type="Pfam" id="PF00134">
    <property type="entry name" value="Cyclin_N"/>
    <property type="match status" value="1"/>
</dbReference>
<organism evidence="3 4">
    <name type="scientific">Nitzschia inconspicua</name>
    <dbReference type="NCBI Taxonomy" id="303405"/>
    <lineage>
        <taxon>Eukaryota</taxon>
        <taxon>Sar</taxon>
        <taxon>Stramenopiles</taxon>
        <taxon>Ochrophyta</taxon>
        <taxon>Bacillariophyta</taxon>
        <taxon>Bacillariophyceae</taxon>
        <taxon>Bacillariophycidae</taxon>
        <taxon>Bacillariales</taxon>
        <taxon>Bacillariaceae</taxon>
        <taxon>Nitzschia</taxon>
    </lineage>
</organism>
<reference evidence="3" key="1">
    <citation type="journal article" date="2021" name="Sci. Rep.">
        <title>Diploid genomic architecture of Nitzschia inconspicua, an elite biomass production diatom.</title>
        <authorList>
            <person name="Oliver A."/>
            <person name="Podell S."/>
            <person name="Pinowska A."/>
            <person name="Traller J.C."/>
            <person name="Smith S.R."/>
            <person name="McClure R."/>
            <person name="Beliaev A."/>
            <person name="Bohutskyi P."/>
            <person name="Hill E.A."/>
            <person name="Rabines A."/>
            <person name="Zheng H."/>
            <person name="Allen L.Z."/>
            <person name="Kuo A."/>
            <person name="Grigoriev I.V."/>
            <person name="Allen A.E."/>
            <person name="Hazlebeck D."/>
            <person name="Allen E.E."/>
        </authorList>
    </citation>
    <scope>NUCLEOTIDE SEQUENCE</scope>
    <source>
        <strain evidence="3">Hildebrandi</strain>
    </source>
</reference>
<evidence type="ECO:0000313" key="3">
    <source>
        <dbReference type="EMBL" id="KAG7351525.1"/>
    </source>
</evidence>
<evidence type="ECO:0000256" key="1">
    <source>
        <dbReference type="SAM" id="MobiDB-lite"/>
    </source>
</evidence>
<feature type="domain" description="Cyclin N-terminal" evidence="2">
    <location>
        <begin position="79"/>
        <end position="193"/>
    </location>
</feature>
<evidence type="ECO:0000259" key="2">
    <source>
        <dbReference type="Pfam" id="PF00134"/>
    </source>
</evidence>
<reference evidence="3" key="2">
    <citation type="submission" date="2021-04" db="EMBL/GenBank/DDBJ databases">
        <authorList>
            <person name="Podell S."/>
        </authorList>
    </citation>
    <scope>NUCLEOTIDE SEQUENCE</scope>
    <source>
        <strain evidence="3">Hildebrandi</strain>
    </source>
</reference>
<dbReference type="InterPro" id="IPR006671">
    <property type="entry name" value="Cyclin_N"/>
</dbReference>
<feature type="region of interest" description="Disordered" evidence="1">
    <location>
        <begin position="382"/>
        <end position="531"/>
    </location>
</feature>
<evidence type="ECO:0000313" key="4">
    <source>
        <dbReference type="Proteomes" id="UP000693970"/>
    </source>
</evidence>
<feature type="compositionally biased region" description="Basic residues" evidence="1">
    <location>
        <begin position="441"/>
        <end position="452"/>
    </location>
</feature>
<dbReference type="FunFam" id="1.10.472.10:FF:000093">
    <property type="entry name" value="Predicted protein"/>
    <property type="match status" value="1"/>
</dbReference>
<dbReference type="AlphaFoldDB" id="A0A9K3KYP0"/>
<accession>A0A9K3KYP0</accession>
<feature type="compositionally biased region" description="Basic residues" evidence="1">
    <location>
        <begin position="481"/>
        <end position="498"/>
    </location>
</feature>
<feature type="region of interest" description="Disordered" evidence="1">
    <location>
        <begin position="1"/>
        <end position="42"/>
    </location>
</feature>